<dbReference type="Proteomes" id="UP000636661">
    <property type="component" value="Unassembled WGS sequence"/>
</dbReference>
<keyword evidence="1" id="KW-1133">Transmembrane helix</keyword>
<evidence type="ECO:0000313" key="3">
    <source>
        <dbReference type="Proteomes" id="UP000636661"/>
    </source>
</evidence>
<gene>
    <name evidence="2" type="ORF">GCM10010274_49490</name>
</gene>
<comment type="caution">
    <text evidence="2">The sequence shown here is derived from an EMBL/GenBank/DDBJ whole genome shotgun (WGS) entry which is preliminary data.</text>
</comment>
<evidence type="ECO:0000313" key="2">
    <source>
        <dbReference type="EMBL" id="GGU54689.1"/>
    </source>
</evidence>
<feature type="transmembrane region" description="Helical" evidence="1">
    <location>
        <begin position="40"/>
        <end position="60"/>
    </location>
</feature>
<proteinExistence type="predicted"/>
<keyword evidence="1" id="KW-0472">Membrane</keyword>
<keyword evidence="1" id="KW-0812">Transmembrane</keyword>
<evidence type="ECO:0000256" key="1">
    <source>
        <dbReference type="SAM" id="Phobius"/>
    </source>
</evidence>
<reference evidence="2" key="2">
    <citation type="submission" date="2020-09" db="EMBL/GenBank/DDBJ databases">
        <authorList>
            <person name="Sun Q."/>
            <person name="Ohkuma M."/>
        </authorList>
    </citation>
    <scope>NUCLEOTIDE SEQUENCE</scope>
    <source>
        <strain evidence="2">JCM 4391</strain>
    </source>
</reference>
<dbReference type="AlphaFoldDB" id="A0A918I390"/>
<sequence length="62" mass="7016">MGLVLQYSPRLKESSPATLRAHPEEAAVRMFRWLYRNYEMAAYGFVVVMTLALAALAPTLSR</sequence>
<organism evidence="2 3">
    <name type="scientific">Streptomyces lavendofoliae</name>
    <dbReference type="NCBI Taxonomy" id="67314"/>
    <lineage>
        <taxon>Bacteria</taxon>
        <taxon>Bacillati</taxon>
        <taxon>Actinomycetota</taxon>
        <taxon>Actinomycetes</taxon>
        <taxon>Kitasatosporales</taxon>
        <taxon>Streptomycetaceae</taxon>
        <taxon>Streptomyces</taxon>
    </lineage>
</organism>
<accession>A0A918I390</accession>
<reference evidence="2" key="1">
    <citation type="journal article" date="2014" name="Int. J. Syst. Evol. Microbiol.">
        <title>Complete genome sequence of Corynebacterium casei LMG S-19264T (=DSM 44701T), isolated from a smear-ripened cheese.</title>
        <authorList>
            <consortium name="US DOE Joint Genome Institute (JGI-PGF)"/>
            <person name="Walter F."/>
            <person name="Albersmeier A."/>
            <person name="Kalinowski J."/>
            <person name="Ruckert C."/>
        </authorList>
    </citation>
    <scope>NUCLEOTIDE SEQUENCE</scope>
    <source>
        <strain evidence="2">JCM 4391</strain>
    </source>
</reference>
<dbReference type="EMBL" id="BMTP01000014">
    <property type="protein sequence ID" value="GGU54689.1"/>
    <property type="molecule type" value="Genomic_DNA"/>
</dbReference>
<keyword evidence="3" id="KW-1185">Reference proteome</keyword>
<protein>
    <submittedName>
        <fullName evidence="2">Uncharacterized protein</fullName>
    </submittedName>
</protein>
<name>A0A918I390_9ACTN</name>